<keyword evidence="1" id="KW-0472">Membrane</keyword>
<feature type="transmembrane region" description="Helical" evidence="1">
    <location>
        <begin position="28"/>
        <end position="50"/>
    </location>
</feature>
<evidence type="ECO:0000313" key="3">
    <source>
        <dbReference type="Proteomes" id="UP000215256"/>
    </source>
</evidence>
<organism evidence="2 3">
    <name type="scientific">Ochrobactrum quorumnocens</name>
    <dbReference type="NCBI Taxonomy" id="271865"/>
    <lineage>
        <taxon>Bacteria</taxon>
        <taxon>Pseudomonadati</taxon>
        <taxon>Pseudomonadota</taxon>
        <taxon>Alphaproteobacteria</taxon>
        <taxon>Hyphomicrobiales</taxon>
        <taxon>Brucellaceae</taxon>
        <taxon>Brucella/Ochrobactrum group</taxon>
        <taxon>Ochrobactrum</taxon>
    </lineage>
</organism>
<dbReference type="KEGG" id="och:CES85_1542"/>
<dbReference type="EMBL" id="CP022604">
    <property type="protein sequence ID" value="ASV86965.1"/>
    <property type="molecule type" value="Genomic_DNA"/>
</dbReference>
<keyword evidence="1" id="KW-0812">Transmembrane</keyword>
<evidence type="ECO:0000256" key="1">
    <source>
        <dbReference type="SAM" id="Phobius"/>
    </source>
</evidence>
<dbReference type="Proteomes" id="UP000215256">
    <property type="component" value="Chromosome 1"/>
</dbReference>
<dbReference type="AlphaFoldDB" id="A0A248UJQ0"/>
<evidence type="ECO:0000313" key="2">
    <source>
        <dbReference type="EMBL" id="ASV86965.1"/>
    </source>
</evidence>
<sequence length="58" mass="6706">MLRLIAQIVLWFSGIVAGFFVAKDAPNFPLWQMTFGLLLLVILSLLIWWFTNPKTPEK</sequence>
<name>A0A248UJQ0_9HYPH</name>
<keyword evidence="1" id="KW-1133">Transmembrane helix</keyword>
<protein>
    <submittedName>
        <fullName evidence="2">Putative membrane protein</fullName>
    </submittedName>
</protein>
<reference evidence="2 3" key="1">
    <citation type="submission" date="2017-07" db="EMBL/GenBank/DDBJ databases">
        <title>Phylogenetic study on the rhizospheric bacterium Ochrobactrum sp. A44.</title>
        <authorList>
            <person name="Krzyzanowska D.M."/>
            <person name="Ossowicki A."/>
            <person name="Rajewska M."/>
            <person name="Maciag T."/>
            <person name="Kaczynski Z."/>
            <person name="Czerwicka M."/>
            <person name="Jafra S."/>
        </authorList>
    </citation>
    <scope>NUCLEOTIDE SEQUENCE [LARGE SCALE GENOMIC DNA]</scope>
    <source>
        <strain evidence="2 3">A44</strain>
    </source>
</reference>
<gene>
    <name evidence="2" type="ORF">CES85_1542</name>
</gene>
<accession>A0A248UJQ0</accession>
<proteinExistence type="predicted"/>